<dbReference type="GO" id="GO:0000155">
    <property type="term" value="F:phosphorelay sensor kinase activity"/>
    <property type="evidence" value="ECO:0007669"/>
    <property type="project" value="InterPro"/>
</dbReference>
<dbReference type="SUPFAM" id="SSF48452">
    <property type="entry name" value="TPR-like"/>
    <property type="match status" value="2"/>
</dbReference>
<dbReference type="RefSeq" id="WP_119437062.1">
    <property type="nucleotide sequence ID" value="NZ_QWGR01000003.1"/>
</dbReference>
<keyword evidence="2" id="KW-0472">Membrane</keyword>
<feature type="repeat" description="TPR" evidence="1">
    <location>
        <begin position="128"/>
        <end position="161"/>
    </location>
</feature>
<organism evidence="4 5">
    <name type="scientific">Maribellus luteus</name>
    <dbReference type="NCBI Taxonomy" id="2305463"/>
    <lineage>
        <taxon>Bacteria</taxon>
        <taxon>Pseudomonadati</taxon>
        <taxon>Bacteroidota</taxon>
        <taxon>Bacteroidia</taxon>
        <taxon>Marinilabiliales</taxon>
        <taxon>Prolixibacteraceae</taxon>
        <taxon>Maribellus</taxon>
    </lineage>
</organism>
<reference evidence="4 5" key="1">
    <citation type="submission" date="2018-08" db="EMBL/GenBank/DDBJ databases">
        <title>Pallidiluteibacterium maritimus gen. nov., sp. nov., isolated from coastal sediment.</title>
        <authorList>
            <person name="Zhou L.Y."/>
        </authorList>
    </citation>
    <scope>NUCLEOTIDE SEQUENCE [LARGE SCALE GENOMIC DNA]</scope>
    <source>
        <strain evidence="4 5">XSD2</strain>
    </source>
</reference>
<dbReference type="Proteomes" id="UP000265926">
    <property type="component" value="Unassembled WGS sequence"/>
</dbReference>
<dbReference type="SUPFAM" id="SSF55874">
    <property type="entry name" value="ATPase domain of HSP90 chaperone/DNA topoisomerase II/histidine kinase"/>
    <property type="match status" value="1"/>
</dbReference>
<evidence type="ECO:0000259" key="3">
    <source>
        <dbReference type="Pfam" id="PF06580"/>
    </source>
</evidence>
<protein>
    <recommendedName>
        <fullName evidence="3">Signal transduction histidine kinase internal region domain-containing protein</fullName>
    </recommendedName>
</protein>
<dbReference type="Pfam" id="PF13424">
    <property type="entry name" value="TPR_12"/>
    <property type="match status" value="1"/>
</dbReference>
<dbReference type="InterPro" id="IPR036890">
    <property type="entry name" value="HATPase_C_sf"/>
</dbReference>
<keyword evidence="2" id="KW-0812">Transmembrane</keyword>
<feature type="domain" description="Signal transduction histidine kinase internal region" evidence="3">
    <location>
        <begin position="436"/>
        <end position="513"/>
    </location>
</feature>
<dbReference type="PANTHER" id="PTHR34220:SF7">
    <property type="entry name" value="SENSOR HISTIDINE KINASE YPDA"/>
    <property type="match status" value="1"/>
</dbReference>
<dbReference type="PANTHER" id="PTHR34220">
    <property type="entry name" value="SENSOR HISTIDINE KINASE YPDA"/>
    <property type="match status" value="1"/>
</dbReference>
<sequence length="639" mass="74020">MKHELHLLKYVLFLFLLFELETKADNLSEKRLADSLRAIVNAQTIPDSLESTFEQIRKQRKKLGEDYIPLLKQYAERAQSTGYAKGEMKAYDFIGLQYRYNENYKEAYEYHNKSLAIAIQEKDSTQMFYNYNNLGQVFRKQDVTDLAIDYFHKALAISDAIGNLKSSSYSMNALGTTLILQKDYERALSYFQQSSDIARQRNDMRTLAYNYGSIGEIFLIKEQNDSAMHYFQTSRDLLAETGSDEGMGVAEHLIGRAYLANGEYDKAKERFEQALIFHQKSDDLRYQSYCNCYLSEIAIAQKDYPTALHHLDLAISQAQKVSSLKNLMTAYSNYAEIHKKQNRWEEAYAAMHKSHTYKDSIINEANNKTIQALEIRFETQKKEQHIELLTTENELKNQRLRAGIVLLAVLLLIIVMILYILQIRRKQALLVQNDLQQKVLRSQMNPHFIFNVLGSIQNYIMGNDTKKAASYLAQFASLTRSTLEYSASESIALRDEIKMLSNYMELEKMRKPGKFDFEIITDDKQEADFIQIPPMVIQPFIENAIKHGFNNIDYQGKLTVKITDKNQWIEFIIEDNGKGMTTNSALGHRSMAMQIFEKRRKLIQQKHKKEFTFELINLQDSNPSVTGVRIVINIPVLDV</sequence>
<evidence type="ECO:0000256" key="1">
    <source>
        <dbReference type="PROSITE-ProRule" id="PRU00339"/>
    </source>
</evidence>
<name>A0A399SYU4_9BACT</name>
<gene>
    <name evidence="4" type="ORF">D1614_06345</name>
</gene>
<dbReference type="Pfam" id="PF13181">
    <property type="entry name" value="TPR_8"/>
    <property type="match status" value="1"/>
</dbReference>
<dbReference type="GO" id="GO:0016020">
    <property type="term" value="C:membrane"/>
    <property type="evidence" value="ECO:0007669"/>
    <property type="project" value="InterPro"/>
</dbReference>
<keyword evidence="5" id="KW-1185">Reference proteome</keyword>
<keyword evidence="1" id="KW-0802">TPR repeat</keyword>
<dbReference type="Pfam" id="PF06580">
    <property type="entry name" value="His_kinase"/>
    <property type="match status" value="1"/>
</dbReference>
<evidence type="ECO:0000313" key="5">
    <source>
        <dbReference type="Proteomes" id="UP000265926"/>
    </source>
</evidence>
<dbReference type="InterPro" id="IPR011990">
    <property type="entry name" value="TPR-like_helical_dom_sf"/>
</dbReference>
<proteinExistence type="predicted"/>
<dbReference type="OrthoDB" id="9809908at2"/>
<feature type="repeat" description="TPR" evidence="1">
    <location>
        <begin position="248"/>
        <end position="281"/>
    </location>
</feature>
<comment type="caution">
    <text evidence="4">The sequence shown here is derived from an EMBL/GenBank/DDBJ whole genome shotgun (WGS) entry which is preliminary data.</text>
</comment>
<dbReference type="EMBL" id="QWGR01000003">
    <property type="protein sequence ID" value="RIJ49176.1"/>
    <property type="molecule type" value="Genomic_DNA"/>
</dbReference>
<dbReference type="InterPro" id="IPR050640">
    <property type="entry name" value="Bact_2-comp_sensor_kinase"/>
</dbReference>
<dbReference type="InterPro" id="IPR010559">
    <property type="entry name" value="Sig_transdc_His_kin_internal"/>
</dbReference>
<evidence type="ECO:0000313" key="4">
    <source>
        <dbReference type="EMBL" id="RIJ49176.1"/>
    </source>
</evidence>
<dbReference type="Gene3D" id="1.25.40.10">
    <property type="entry name" value="Tetratricopeptide repeat domain"/>
    <property type="match status" value="2"/>
</dbReference>
<dbReference type="Gene3D" id="3.30.565.10">
    <property type="entry name" value="Histidine kinase-like ATPase, C-terminal domain"/>
    <property type="match status" value="1"/>
</dbReference>
<feature type="transmembrane region" description="Helical" evidence="2">
    <location>
        <begin position="400"/>
        <end position="421"/>
    </location>
</feature>
<dbReference type="InterPro" id="IPR019734">
    <property type="entry name" value="TPR_rpt"/>
</dbReference>
<accession>A0A399SYU4</accession>
<evidence type="ECO:0000256" key="2">
    <source>
        <dbReference type="SAM" id="Phobius"/>
    </source>
</evidence>
<dbReference type="SMART" id="SM00028">
    <property type="entry name" value="TPR"/>
    <property type="match status" value="7"/>
</dbReference>
<dbReference type="PROSITE" id="PS50005">
    <property type="entry name" value="TPR"/>
    <property type="match status" value="2"/>
</dbReference>
<keyword evidence="2" id="KW-1133">Transmembrane helix</keyword>
<dbReference type="AlphaFoldDB" id="A0A399SYU4"/>